<dbReference type="OrthoDB" id="9763453at2"/>
<dbReference type="CDD" id="cd00609">
    <property type="entry name" value="AAT_like"/>
    <property type="match status" value="1"/>
</dbReference>
<comment type="cofactor">
    <cofactor evidence="1">
        <name>pyridoxal 5'-phosphate</name>
        <dbReference type="ChEBI" id="CHEBI:597326"/>
    </cofactor>
</comment>
<evidence type="ECO:0000256" key="1">
    <source>
        <dbReference type="ARBA" id="ARBA00001933"/>
    </source>
</evidence>
<dbReference type="KEGG" id="cfl:Cfla_1791"/>
<dbReference type="InterPro" id="IPR015424">
    <property type="entry name" value="PyrdxlP-dep_Trfase"/>
</dbReference>
<keyword evidence="3 7" id="KW-0032">Aminotransferase</keyword>
<dbReference type="EMBL" id="CP001964">
    <property type="protein sequence ID" value="ADG74688.1"/>
    <property type="molecule type" value="Genomic_DNA"/>
</dbReference>
<dbReference type="Gene3D" id="3.90.1150.10">
    <property type="entry name" value="Aspartate Aminotransferase, domain 1"/>
    <property type="match status" value="1"/>
</dbReference>
<keyword evidence="8" id="KW-1185">Reference proteome</keyword>
<evidence type="ECO:0000256" key="2">
    <source>
        <dbReference type="ARBA" id="ARBA00007441"/>
    </source>
</evidence>
<dbReference type="eggNOG" id="COG0436">
    <property type="taxonomic scope" value="Bacteria"/>
</dbReference>
<dbReference type="PANTHER" id="PTHR46383">
    <property type="entry name" value="ASPARTATE AMINOTRANSFERASE"/>
    <property type="match status" value="1"/>
</dbReference>
<evidence type="ECO:0000256" key="5">
    <source>
        <dbReference type="ARBA" id="ARBA00022898"/>
    </source>
</evidence>
<gene>
    <name evidence="7" type="ordered locus">Cfla_1791</name>
</gene>
<dbReference type="GO" id="GO:0008483">
    <property type="term" value="F:transaminase activity"/>
    <property type="evidence" value="ECO:0007669"/>
    <property type="project" value="UniProtKB-KW"/>
</dbReference>
<keyword evidence="5" id="KW-0663">Pyridoxal phosphate</keyword>
<dbReference type="InterPro" id="IPR004839">
    <property type="entry name" value="Aminotransferase_I/II_large"/>
</dbReference>
<name>D5UEM8_CELFN</name>
<dbReference type="RefSeq" id="WP_013117022.1">
    <property type="nucleotide sequence ID" value="NC_014151.1"/>
</dbReference>
<dbReference type="SUPFAM" id="SSF53383">
    <property type="entry name" value="PLP-dependent transferases"/>
    <property type="match status" value="1"/>
</dbReference>
<dbReference type="PANTHER" id="PTHR46383:SF1">
    <property type="entry name" value="ASPARTATE AMINOTRANSFERASE"/>
    <property type="match status" value="1"/>
</dbReference>
<dbReference type="Pfam" id="PF00155">
    <property type="entry name" value="Aminotran_1_2"/>
    <property type="match status" value="1"/>
</dbReference>
<evidence type="ECO:0000256" key="3">
    <source>
        <dbReference type="ARBA" id="ARBA00022576"/>
    </source>
</evidence>
<comment type="similarity">
    <text evidence="2">Belongs to the class-I pyridoxal-phosphate-dependent aminotransferase family.</text>
</comment>
<dbReference type="HOGENOM" id="CLU_017584_4_3_11"/>
<reference evidence="7 8" key="1">
    <citation type="journal article" date="2010" name="Stand. Genomic Sci.">
        <title>Complete genome sequence of Cellulomonas flavigena type strain (134).</title>
        <authorList>
            <person name="Abt B."/>
            <person name="Foster B."/>
            <person name="Lapidus A."/>
            <person name="Clum A."/>
            <person name="Sun H."/>
            <person name="Pukall R."/>
            <person name="Lucas S."/>
            <person name="Glavina Del Rio T."/>
            <person name="Nolan M."/>
            <person name="Tice H."/>
            <person name="Cheng J.F."/>
            <person name="Pitluck S."/>
            <person name="Liolios K."/>
            <person name="Ivanova N."/>
            <person name="Mavromatis K."/>
            <person name="Ovchinnikova G."/>
            <person name="Pati A."/>
            <person name="Goodwin L."/>
            <person name="Chen A."/>
            <person name="Palaniappan K."/>
            <person name="Land M."/>
            <person name="Hauser L."/>
            <person name="Chang Y.J."/>
            <person name="Jeffries C.D."/>
            <person name="Rohde M."/>
            <person name="Goker M."/>
            <person name="Woyke T."/>
            <person name="Bristow J."/>
            <person name="Eisen J.A."/>
            <person name="Markowitz V."/>
            <person name="Hugenholtz P."/>
            <person name="Kyrpides N.C."/>
            <person name="Klenk H.P."/>
        </authorList>
    </citation>
    <scope>NUCLEOTIDE SEQUENCE [LARGE SCALE GENOMIC DNA]</scope>
    <source>
        <strain evidence="8">ATCC 482 / DSM 20109 / BCRC 11376 / JCM 18109 / NBRC 3775 / NCIMB 8073 / NRS 134</strain>
    </source>
</reference>
<evidence type="ECO:0000313" key="7">
    <source>
        <dbReference type="EMBL" id="ADG74688.1"/>
    </source>
</evidence>
<dbReference type="Gene3D" id="3.40.640.10">
    <property type="entry name" value="Type I PLP-dependent aspartate aminotransferase-like (Major domain)"/>
    <property type="match status" value="1"/>
</dbReference>
<dbReference type="Proteomes" id="UP000000849">
    <property type="component" value="Chromosome"/>
</dbReference>
<organism evidence="7 8">
    <name type="scientific">Cellulomonas flavigena (strain ATCC 482 / DSM 20109 / BCRC 11376 / JCM 18109 / NBRC 3775 / NCIMB 8073 / NRS 134)</name>
    <dbReference type="NCBI Taxonomy" id="446466"/>
    <lineage>
        <taxon>Bacteria</taxon>
        <taxon>Bacillati</taxon>
        <taxon>Actinomycetota</taxon>
        <taxon>Actinomycetes</taxon>
        <taxon>Micrococcales</taxon>
        <taxon>Cellulomonadaceae</taxon>
        <taxon>Cellulomonas</taxon>
    </lineage>
</organism>
<dbReference type="GO" id="GO:0006520">
    <property type="term" value="P:amino acid metabolic process"/>
    <property type="evidence" value="ECO:0007669"/>
    <property type="project" value="InterPro"/>
</dbReference>
<sequence length="404" mass="42291">MPFPAASSPAARVPRSGIRTLMELALADPRAIHLEIGEPDSGPAPHVVDAVAAAARTGRTGYTSSLGSLDLREVVAARVSRTHARATRPDEVVVTHGAMHGLAMTMSALLAPGDEVLLPDPVFPNWQMAAIAAGAVPRTYAARASAGFVPDPEEVAASVTPRTRALVVCSPNNPTGAVYPAHVVAGLLEVARRHDLWVLSDECYASITFGAPHVSPLTLDTDGRVLAFFSASKTYALTGWRTGWAVVPSPEVVETLGQLAEATVACPSAPGQLAALAALTGPQDDVAQAVARYRERRDLACARLARRGLRHVVPQGAFYLMVDVEAQDTDAFARRLLERRHVAVAPGSTFGAQARGMVRVSLAAPRDDLLEGLARLADEVAGRRDEQAGGLVGGGRTVDVAASA</sequence>
<dbReference type="GO" id="GO:0030170">
    <property type="term" value="F:pyridoxal phosphate binding"/>
    <property type="evidence" value="ECO:0007669"/>
    <property type="project" value="InterPro"/>
</dbReference>
<keyword evidence="4 7" id="KW-0808">Transferase</keyword>
<dbReference type="InterPro" id="IPR015421">
    <property type="entry name" value="PyrdxlP-dep_Trfase_major"/>
</dbReference>
<evidence type="ECO:0000259" key="6">
    <source>
        <dbReference type="Pfam" id="PF00155"/>
    </source>
</evidence>
<proteinExistence type="inferred from homology"/>
<accession>D5UEM8</accession>
<evidence type="ECO:0000313" key="8">
    <source>
        <dbReference type="Proteomes" id="UP000000849"/>
    </source>
</evidence>
<dbReference type="AlphaFoldDB" id="D5UEM8"/>
<feature type="domain" description="Aminotransferase class I/classII large" evidence="6">
    <location>
        <begin position="32"/>
        <end position="374"/>
    </location>
</feature>
<dbReference type="STRING" id="446466.Cfla_1791"/>
<evidence type="ECO:0000256" key="4">
    <source>
        <dbReference type="ARBA" id="ARBA00022679"/>
    </source>
</evidence>
<dbReference type="InterPro" id="IPR015422">
    <property type="entry name" value="PyrdxlP-dep_Trfase_small"/>
</dbReference>
<protein>
    <submittedName>
        <fullName evidence="7">Aminotransferase class I and II</fullName>
    </submittedName>
</protein>
<dbReference type="InterPro" id="IPR050596">
    <property type="entry name" value="AspAT/PAT-like"/>
</dbReference>